<dbReference type="Gene3D" id="3.20.20.20">
    <property type="entry name" value="Dihydropteroate synthase-like"/>
    <property type="match status" value="1"/>
</dbReference>
<evidence type="ECO:0000256" key="22">
    <source>
        <dbReference type="PIRSR" id="PIRSR000381-1"/>
    </source>
</evidence>
<evidence type="ECO:0000256" key="9">
    <source>
        <dbReference type="ARBA" id="ARBA00022605"/>
    </source>
</evidence>
<evidence type="ECO:0000259" key="28">
    <source>
        <dbReference type="PROSITE" id="PS51332"/>
    </source>
</evidence>
<keyword evidence="15 21" id="KW-0862">Zinc</keyword>
<evidence type="ECO:0000256" key="15">
    <source>
        <dbReference type="ARBA" id="ARBA00022833"/>
    </source>
</evidence>
<dbReference type="Pfam" id="PF02965">
    <property type="entry name" value="Met_synt_B12"/>
    <property type="match status" value="1"/>
</dbReference>
<evidence type="ECO:0000256" key="7">
    <source>
        <dbReference type="ARBA" id="ARBA00013998"/>
    </source>
</evidence>
<feature type="domain" description="B12-binding N-terminal" evidence="29">
    <location>
        <begin position="644"/>
        <end position="738"/>
    </location>
</feature>
<feature type="domain" description="Pterin-binding" evidence="26">
    <location>
        <begin position="353"/>
        <end position="613"/>
    </location>
</feature>
<evidence type="ECO:0000256" key="24">
    <source>
        <dbReference type="PROSITE-ProRule" id="PRU00333"/>
    </source>
</evidence>
<feature type="binding site" evidence="23">
    <location>
        <position position="799"/>
    </location>
    <ligand>
        <name>methylcob(III)alamin</name>
        <dbReference type="ChEBI" id="CHEBI:28115"/>
    </ligand>
</feature>
<feature type="binding site" evidence="23">
    <location>
        <begin position="1171"/>
        <end position="1172"/>
    </location>
    <ligand>
        <name>S-adenosyl-L-methionine</name>
        <dbReference type="ChEBI" id="CHEBI:59789"/>
    </ligand>
</feature>
<dbReference type="CDD" id="cd00740">
    <property type="entry name" value="MeTr"/>
    <property type="match status" value="1"/>
</dbReference>
<dbReference type="Gene3D" id="3.20.20.330">
    <property type="entry name" value="Homocysteine-binding-like domain"/>
    <property type="match status" value="1"/>
</dbReference>
<evidence type="ECO:0000256" key="13">
    <source>
        <dbReference type="ARBA" id="ARBA00022723"/>
    </source>
</evidence>
<keyword evidence="16 21" id="KW-0486">Methionine biosynthesis</keyword>
<dbReference type="InterPro" id="IPR011822">
    <property type="entry name" value="MetH"/>
</dbReference>
<sequence length="1204" mass="131388">MANKLYEVLESRILLLDGGFGTMVQQYEFTEEDYRGERFRDWNVLLKGCNDLLAVTRPGAVREIHVKYLQAGADIIETDSFNANAVSLADYGLEAYAYEISRAAAGVARSAADEFTARNPQKPRFVAGSIGPTNRTASMSADVGNPAAREVTFTQLAEAYTDQARGLVDGGADVLLVETVFDTLNAKAALYAIDTLAAQLGRAIPVMISGTLADASGRTLSGQTVEAFYASVSHARLLSVGFNCAYGARQLMPYLERLAAVAEFRISAHPNAGLPNVMGGYDETPEMFARDVGEYMRRGLVNIVGGCCGTTPAHIFELAKIAGNYAPRPVPAPKHVTTLSGLEPLRIVPEANFVNVGERTNVAGSAKFARLIREGNYEEALSVARAQVDAGAQIVDVCMDDGLIDGAEAMRTFLNLMASEPEIARVPTMIDSSKWEVLVAGLQVTQGKAVVNSISLKEGEAEFLRRAQEIHRYGAAAVVMLFDERGQADTYERKTEVAGRAYKLLTDAGFPAEDIIFDPNVLAVATGIPEHDSYAKAFIDATRWIKHNLPHAKVSGGVSNLSFAFRGNNAVREAMHSAFLYHAIRAGMDMGIVNPQMVRVYSEIEPELLERVEDVILCRRPDAAERLTEYAQQVRTVAQTQPQAPDAWRAGTLSERIGHAMLKGVADFIEQDALEGYEALGSPMAVIDTLLMPAMEHVGTLFGEGKMFLPQVVKTARVMKRAVAALTPYIEQGAAGVPNRAGKVLIATVKGDVHDIGKNIVAVVMACNGYEIKDLGVMVESQRIVDEAVAWGADCICLSGLITPSLDEMAHVCEELERRALRIPVIIGGATTSDLHTAVKIAPVYAGVVVHSPNASRNSQILAQLLGPDGALYADKVRAGQQAMRSEYERAERTRNLIPIVEVRKARKGATPHRPVVPAHPGRMVFPDFDVADAEPYIDWNFFFPAWGLKGRYPEILDHPEKGEEARKVFADAQALLARIRDERLLTLQAAIGIFPARSEGDDIWITDPKGREHRLAMLRNQTRGQDNLSLADFIAPEGDWIGCFAVTAGIGLKELCEKFRAGGDDYNAIMAKLLADRLTEAFAEAVHSFVRRQMWGYETGEAPTPRQVTRGEYRGRRMAFGYPASPDHSLKREVFDLLAAELTTGMKLTENYMVDPGEALCGLLLADADYFSVGTVDTKQLLDYARRRGLDVELVKKLIPHNI</sequence>
<evidence type="ECO:0000259" key="29">
    <source>
        <dbReference type="PROSITE" id="PS51337"/>
    </source>
</evidence>
<evidence type="ECO:0000256" key="3">
    <source>
        <dbReference type="ARBA" id="ARBA00001956"/>
    </source>
</evidence>
<dbReference type="Gene3D" id="3.40.50.280">
    <property type="entry name" value="Cobalamin-binding domain"/>
    <property type="match status" value="1"/>
</dbReference>
<feature type="binding site" evidence="23">
    <location>
        <position position="939"/>
    </location>
    <ligand>
        <name>S-adenosyl-L-methionine</name>
        <dbReference type="ChEBI" id="CHEBI:59789"/>
    </ligand>
</feature>
<dbReference type="PROSITE" id="PS51337">
    <property type="entry name" value="B12_BINDING_NTER"/>
    <property type="match status" value="1"/>
</dbReference>
<reference evidence="31" key="1">
    <citation type="submission" date="2017-04" db="EMBL/GenBank/DDBJ databases">
        <title>Function of individual gut microbiota members based on whole genome sequencing of pure cultures obtained from chicken caecum.</title>
        <authorList>
            <person name="Medvecky M."/>
            <person name="Cejkova D."/>
            <person name="Polansky O."/>
            <person name="Karasova D."/>
            <person name="Kubasova T."/>
            <person name="Cizek A."/>
            <person name="Rychlik I."/>
        </authorList>
    </citation>
    <scope>NUCLEOTIDE SEQUENCE [LARGE SCALE GENOMIC DNA]</scope>
    <source>
        <strain evidence="31">An90</strain>
    </source>
</reference>
<evidence type="ECO:0000256" key="23">
    <source>
        <dbReference type="PIRSR" id="PIRSR000381-2"/>
    </source>
</evidence>
<keyword evidence="8 21" id="KW-0489">Methyltransferase</keyword>
<dbReference type="InterPro" id="IPR036589">
    <property type="entry name" value="HCY_dom_sf"/>
</dbReference>
<feature type="domain" description="B12-binding" evidence="28">
    <location>
        <begin position="741"/>
        <end position="876"/>
    </location>
</feature>
<comment type="cofactor">
    <cofactor evidence="3 21 22">
        <name>methylcob(III)alamin</name>
        <dbReference type="ChEBI" id="CHEBI:28115"/>
    </cofactor>
</comment>
<dbReference type="FunFam" id="3.20.20.20:FF:000002">
    <property type="entry name" value="Methionine synthase"/>
    <property type="match status" value="1"/>
</dbReference>
<keyword evidence="11 21" id="KW-0808">Transferase</keyword>
<dbReference type="FunFam" id="1.10.1240.10:FF:000001">
    <property type="entry name" value="Methionine synthase"/>
    <property type="match status" value="1"/>
</dbReference>
<dbReference type="OrthoDB" id="9803687at2"/>
<dbReference type="GO" id="GO:0032259">
    <property type="term" value="P:methylation"/>
    <property type="evidence" value="ECO:0007669"/>
    <property type="project" value="UniProtKB-KW"/>
</dbReference>
<dbReference type="RefSeq" id="WP_087401258.1">
    <property type="nucleotide sequence ID" value="NZ_NFHB01000002.1"/>
</dbReference>
<keyword evidence="10 21" id="KW-0846">Cobalamin</keyword>
<feature type="binding site" evidence="22 24">
    <location>
        <position position="244"/>
    </location>
    <ligand>
        <name>Zn(2+)</name>
        <dbReference type="ChEBI" id="CHEBI:29105"/>
    </ligand>
</feature>
<proteinExistence type="inferred from homology"/>
<dbReference type="InterPro" id="IPR004223">
    <property type="entry name" value="VitB12-dep_Met_synth_activ_dom"/>
</dbReference>
<evidence type="ECO:0000259" key="25">
    <source>
        <dbReference type="PROSITE" id="PS50970"/>
    </source>
</evidence>
<evidence type="ECO:0000256" key="2">
    <source>
        <dbReference type="ARBA" id="ARBA00001947"/>
    </source>
</evidence>
<dbReference type="SUPFAM" id="SSF56507">
    <property type="entry name" value="Methionine synthase activation domain-like"/>
    <property type="match status" value="1"/>
</dbReference>
<dbReference type="Pfam" id="PF00809">
    <property type="entry name" value="Pterin_bind"/>
    <property type="match status" value="1"/>
</dbReference>
<dbReference type="eggNOG" id="COG0646">
    <property type="taxonomic scope" value="Bacteria"/>
</dbReference>
<comment type="caution">
    <text evidence="30">The sequence shown here is derived from an EMBL/GenBank/DDBJ whole genome shotgun (WGS) entry which is preliminary data.</text>
</comment>
<feature type="domain" description="AdoMet activation" evidence="27">
    <location>
        <begin position="891"/>
        <end position="1204"/>
    </location>
</feature>
<keyword evidence="13 21" id="KW-0479">Metal-binding</keyword>
<dbReference type="SUPFAM" id="SSF52242">
    <property type="entry name" value="Cobalamin (vitamin B12)-binding domain"/>
    <property type="match status" value="1"/>
</dbReference>
<dbReference type="FunFam" id="3.20.20.330:FF:000001">
    <property type="entry name" value="Methionine synthase"/>
    <property type="match status" value="1"/>
</dbReference>
<evidence type="ECO:0000256" key="21">
    <source>
        <dbReference type="PIRNR" id="PIRNR000381"/>
    </source>
</evidence>
<dbReference type="NCBIfam" id="NF007024">
    <property type="entry name" value="PRK09490.1"/>
    <property type="match status" value="1"/>
</dbReference>
<dbReference type="GO" id="GO:0008705">
    <property type="term" value="F:methionine synthase activity"/>
    <property type="evidence" value="ECO:0007669"/>
    <property type="project" value="UniProtKB-UniRule"/>
</dbReference>
<evidence type="ECO:0000313" key="31">
    <source>
        <dbReference type="Proteomes" id="UP000195772"/>
    </source>
</evidence>
<evidence type="ECO:0000256" key="17">
    <source>
        <dbReference type="ARBA" id="ARBA00023285"/>
    </source>
</evidence>
<dbReference type="Pfam" id="PF02607">
    <property type="entry name" value="B12-binding_2"/>
    <property type="match status" value="1"/>
</dbReference>
<organism evidence="30 31">
    <name type="scientific">Alistipes onderdonkii</name>
    <dbReference type="NCBI Taxonomy" id="328813"/>
    <lineage>
        <taxon>Bacteria</taxon>
        <taxon>Pseudomonadati</taxon>
        <taxon>Bacteroidota</taxon>
        <taxon>Bacteroidia</taxon>
        <taxon>Bacteroidales</taxon>
        <taxon>Rikenellaceae</taxon>
        <taxon>Alistipes</taxon>
    </lineage>
</organism>
<dbReference type="InterPro" id="IPR011005">
    <property type="entry name" value="Dihydropteroate_synth-like_sf"/>
</dbReference>
<dbReference type="InterPro" id="IPR000489">
    <property type="entry name" value="Pterin-binding_dom"/>
</dbReference>
<dbReference type="GO" id="GO:0031419">
    <property type="term" value="F:cobalamin binding"/>
    <property type="evidence" value="ECO:0007669"/>
    <property type="project" value="UniProtKB-UniRule"/>
</dbReference>
<dbReference type="Pfam" id="PF02310">
    <property type="entry name" value="B12-binding"/>
    <property type="match status" value="1"/>
</dbReference>
<keyword evidence="17 21" id="KW-0170">Cobalt</keyword>
<dbReference type="NCBIfam" id="TIGR02082">
    <property type="entry name" value="metH"/>
    <property type="match status" value="1"/>
</dbReference>
<dbReference type="InterPro" id="IPR036594">
    <property type="entry name" value="Meth_synthase_dom"/>
</dbReference>
<evidence type="ECO:0000256" key="12">
    <source>
        <dbReference type="ARBA" id="ARBA00022691"/>
    </source>
</evidence>
<comment type="function">
    <text evidence="18 21">Catalyzes the transfer of a methyl group from methyl-cobalamin to homocysteine, yielding enzyme-bound cob(I)alamin and methionine. Subsequently, remethylates the cofactor using methyltetrahydrofolate.</text>
</comment>
<evidence type="ECO:0000256" key="20">
    <source>
        <dbReference type="NCBIfam" id="TIGR02082"/>
    </source>
</evidence>
<evidence type="ECO:0000259" key="26">
    <source>
        <dbReference type="PROSITE" id="PS50972"/>
    </source>
</evidence>
<evidence type="ECO:0000256" key="8">
    <source>
        <dbReference type="ARBA" id="ARBA00022603"/>
    </source>
</evidence>
<dbReference type="UniPathway" id="UPA00051">
    <property type="reaction ID" value="UER00081"/>
</dbReference>
<feature type="binding site" evidence="23">
    <location>
        <position position="855"/>
    </location>
    <ligand>
        <name>methylcob(III)alamin</name>
        <dbReference type="ChEBI" id="CHEBI:28115"/>
    </ligand>
</feature>
<dbReference type="GO" id="GO:0046653">
    <property type="term" value="P:tetrahydrofolate metabolic process"/>
    <property type="evidence" value="ECO:0007669"/>
    <property type="project" value="TreeGrafter"/>
</dbReference>
<feature type="binding site" evidence="23">
    <location>
        <begin position="751"/>
        <end position="755"/>
    </location>
    <ligand>
        <name>methylcob(III)alamin</name>
        <dbReference type="ChEBI" id="CHEBI:28115"/>
    </ligand>
</feature>
<evidence type="ECO:0000256" key="11">
    <source>
        <dbReference type="ARBA" id="ARBA00022679"/>
    </source>
</evidence>
<dbReference type="GO" id="GO:0005829">
    <property type="term" value="C:cytosol"/>
    <property type="evidence" value="ECO:0007669"/>
    <property type="project" value="TreeGrafter"/>
</dbReference>
<dbReference type="AlphaFoldDB" id="A0A1Y3QXF3"/>
<dbReference type="InterPro" id="IPR003759">
    <property type="entry name" value="Cbl-bd_cap"/>
</dbReference>
<evidence type="ECO:0000256" key="14">
    <source>
        <dbReference type="ARBA" id="ARBA00022737"/>
    </source>
</evidence>
<dbReference type="PROSITE" id="PS51332">
    <property type="entry name" value="B12_BINDING"/>
    <property type="match status" value="1"/>
</dbReference>
<feature type="domain" description="Hcy-binding" evidence="25">
    <location>
        <begin position="2"/>
        <end position="322"/>
    </location>
</feature>
<evidence type="ECO:0000256" key="10">
    <source>
        <dbReference type="ARBA" id="ARBA00022628"/>
    </source>
</evidence>
<dbReference type="InterPro" id="IPR006158">
    <property type="entry name" value="Cobalamin-bd"/>
</dbReference>
<dbReference type="InterPro" id="IPR036724">
    <property type="entry name" value="Cobalamin-bd_sf"/>
</dbReference>
<dbReference type="SUPFAM" id="SSF82282">
    <property type="entry name" value="Homocysteine S-methyltransferase"/>
    <property type="match status" value="1"/>
</dbReference>
<dbReference type="Gene3D" id="1.10.1240.10">
    <property type="entry name" value="Methionine synthase domain"/>
    <property type="match status" value="1"/>
</dbReference>
<dbReference type="PROSITE" id="PS50972">
    <property type="entry name" value="PTERIN_BINDING"/>
    <property type="match status" value="1"/>
</dbReference>
<keyword evidence="14" id="KW-0677">Repeat</keyword>
<evidence type="ECO:0000256" key="1">
    <source>
        <dbReference type="ARBA" id="ARBA00001700"/>
    </source>
</evidence>
<feature type="binding site" description="axial binding residue" evidence="22">
    <location>
        <position position="754"/>
    </location>
    <ligand>
        <name>methylcob(III)alamin</name>
        <dbReference type="ChEBI" id="CHEBI:28115"/>
    </ligand>
    <ligandPart>
        <name>Co</name>
        <dbReference type="ChEBI" id="CHEBI:27638"/>
    </ligandPart>
</feature>
<comment type="similarity">
    <text evidence="5">Belongs to the vitamin-B12 dependent methionine synthase family.</text>
</comment>
<dbReference type="PROSITE" id="PS50970">
    <property type="entry name" value="HCY"/>
    <property type="match status" value="1"/>
</dbReference>
<dbReference type="InterPro" id="IPR037010">
    <property type="entry name" value="VitB12-dep_Met_synth_activ_sf"/>
</dbReference>
<comment type="catalytic activity">
    <reaction evidence="1 21">
        <text>(6S)-5-methyl-5,6,7,8-tetrahydrofolate + L-homocysteine = (6S)-5,6,7,8-tetrahydrofolate + L-methionine</text>
        <dbReference type="Rhea" id="RHEA:11172"/>
        <dbReference type="ChEBI" id="CHEBI:18608"/>
        <dbReference type="ChEBI" id="CHEBI:57453"/>
        <dbReference type="ChEBI" id="CHEBI:57844"/>
        <dbReference type="ChEBI" id="CHEBI:58199"/>
        <dbReference type="EC" id="2.1.1.13"/>
    </reaction>
</comment>
<feature type="binding site" evidence="23">
    <location>
        <position position="803"/>
    </location>
    <ligand>
        <name>methylcob(III)alamin</name>
        <dbReference type="ChEBI" id="CHEBI:28115"/>
    </ligand>
</feature>
<dbReference type="GO" id="GO:0008270">
    <property type="term" value="F:zinc ion binding"/>
    <property type="evidence" value="ECO:0007669"/>
    <property type="project" value="UniProtKB-UniRule"/>
</dbReference>
<keyword evidence="9 21" id="KW-0028">Amino-acid biosynthesis</keyword>
<keyword evidence="12 21" id="KW-0949">S-adenosyl-L-methionine</keyword>
<accession>A0A1Y3QXF3</accession>
<feature type="binding site" evidence="22 24">
    <location>
        <position position="308"/>
    </location>
    <ligand>
        <name>Zn(2+)</name>
        <dbReference type="ChEBI" id="CHEBI:29105"/>
    </ligand>
</feature>
<evidence type="ECO:0000313" key="30">
    <source>
        <dbReference type="EMBL" id="OUN04351.1"/>
    </source>
</evidence>
<dbReference type="SUPFAM" id="SSF51717">
    <property type="entry name" value="Dihydropteroate synthetase-like"/>
    <property type="match status" value="1"/>
</dbReference>
<dbReference type="GO" id="GO:0050667">
    <property type="term" value="P:homocysteine metabolic process"/>
    <property type="evidence" value="ECO:0007669"/>
    <property type="project" value="TreeGrafter"/>
</dbReference>
<feature type="binding site" evidence="22 24">
    <location>
        <position position="307"/>
    </location>
    <ligand>
        <name>Zn(2+)</name>
        <dbReference type="ChEBI" id="CHEBI:29105"/>
    </ligand>
</feature>
<dbReference type="InterPro" id="IPR050554">
    <property type="entry name" value="Met_Synthase/Corrinoid"/>
</dbReference>
<dbReference type="SUPFAM" id="SSF47644">
    <property type="entry name" value="Methionine synthase domain"/>
    <property type="match status" value="1"/>
</dbReference>
<comment type="cofactor">
    <cofactor evidence="2 21 24">
        <name>Zn(2+)</name>
        <dbReference type="ChEBI" id="CHEBI:29105"/>
    </cofactor>
</comment>
<evidence type="ECO:0000256" key="6">
    <source>
        <dbReference type="ARBA" id="ARBA00012032"/>
    </source>
</evidence>
<evidence type="ECO:0000256" key="19">
    <source>
        <dbReference type="ARBA" id="ARBA00031040"/>
    </source>
</evidence>
<dbReference type="PANTHER" id="PTHR45833">
    <property type="entry name" value="METHIONINE SYNTHASE"/>
    <property type="match status" value="1"/>
</dbReference>
<dbReference type="EMBL" id="NFHB01000002">
    <property type="protein sequence ID" value="OUN04351.1"/>
    <property type="molecule type" value="Genomic_DNA"/>
</dbReference>
<dbReference type="Gene3D" id="3.10.196.10">
    <property type="entry name" value="Vitamin B12-dependent methionine synthase, activation domain"/>
    <property type="match status" value="1"/>
</dbReference>
<dbReference type="PROSITE" id="PS50974">
    <property type="entry name" value="ADOMET_ACTIVATION"/>
    <property type="match status" value="1"/>
</dbReference>
<dbReference type="Pfam" id="PF02574">
    <property type="entry name" value="S-methyl_trans"/>
    <property type="match status" value="1"/>
</dbReference>
<evidence type="ECO:0000256" key="5">
    <source>
        <dbReference type="ARBA" id="ARBA00010398"/>
    </source>
</evidence>
<protein>
    <recommendedName>
        <fullName evidence="7 20">Methionine synthase</fullName>
        <ecNumber evidence="6 20">2.1.1.13</ecNumber>
    </recommendedName>
    <alternativeName>
        <fullName evidence="19 21">5-methyltetrahydrofolate--homocysteine methyltransferase</fullName>
    </alternativeName>
</protein>
<comment type="domain">
    <text evidence="21">Modular enzyme with four functionally distinct domains. The isolated Hcy-binding domain catalyzes methyl transfer from free methylcobalamin to homocysteine. The Hcy-binding domain in association with the pterin-binding domain catalyzes the methylation of cob(I)alamin by methyltetrahydrofolate and the methylation of homocysteine. The B12-binding domain binds the cofactor. The AdoMet activation domain binds S-adenosyl-L-methionine. Under aerobic conditions cob(I)alamin can be converted to inactive cob(II)alamin. Reductive methylation by S-adenosyl-L-methionine and flavodoxin regenerates methylcobalamin.</text>
</comment>
<dbReference type="Proteomes" id="UP000195772">
    <property type="component" value="Unassembled WGS sequence"/>
</dbReference>
<dbReference type="Gene3D" id="1.10.288.10">
    <property type="entry name" value="Cobalamin-dependent Methionine Synthase, domain 2"/>
    <property type="match status" value="1"/>
</dbReference>
<dbReference type="EC" id="2.1.1.13" evidence="6 20"/>
<dbReference type="PANTHER" id="PTHR45833:SF1">
    <property type="entry name" value="METHIONINE SYNTHASE"/>
    <property type="match status" value="1"/>
</dbReference>
<evidence type="ECO:0000256" key="16">
    <source>
        <dbReference type="ARBA" id="ARBA00023167"/>
    </source>
</evidence>
<dbReference type="InterPro" id="IPR003726">
    <property type="entry name" value="HCY_dom"/>
</dbReference>
<evidence type="ECO:0000259" key="27">
    <source>
        <dbReference type="PROSITE" id="PS50974"/>
    </source>
</evidence>
<evidence type="ECO:0000256" key="4">
    <source>
        <dbReference type="ARBA" id="ARBA00005178"/>
    </source>
</evidence>
<name>A0A1Y3QXF3_9BACT</name>
<dbReference type="PIRSF" id="PIRSF000381">
    <property type="entry name" value="MetH"/>
    <property type="match status" value="1"/>
</dbReference>
<feature type="binding site" evidence="23">
    <location>
        <position position="1118"/>
    </location>
    <ligand>
        <name>S-adenosyl-L-methionine</name>
        <dbReference type="ChEBI" id="CHEBI:59789"/>
    </ligand>
</feature>
<gene>
    <name evidence="30" type="ORF">B5G41_03305</name>
</gene>
<dbReference type="SMART" id="SM01018">
    <property type="entry name" value="B12-binding_2"/>
    <property type="match status" value="1"/>
</dbReference>
<dbReference type="eggNOG" id="COG1410">
    <property type="taxonomic scope" value="Bacteria"/>
</dbReference>
<comment type="pathway">
    <text evidence="4 21">Amino-acid biosynthesis; L-methionine biosynthesis via de novo pathway; L-methionine from L-homocysteine (MetH route): step 1/1.</text>
</comment>
<evidence type="ECO:0000256" key="18">
    <source>
        <dbReference type="ARBA" id="ARBA00025552"/>
    </source>
</evidence>